<dbReference type="Gene3D" id="3.40.50.620">
    <property type="entry name" value="HUPs"/>
    <property type="match status" value="1"/>
</dbReference>
<gene>
    <name evidence="14" type="ORF">GJB61_18660</name>
</gene>
<dbReference type="Pfam" id="PF02518">
    <property type="entry name" value="HATPase_c"/>
    <property type="match status" value="1"/>
</dbReference>
<dbReference type="InterPro" id="IPR038318">
    <property type="entry name" value="KdpD_sf"/>
</dbReference>
<keyword evidence="10" id="KW-1133">Transmembrane helix</keyword>
<dbReference type="InterPro" id="IPR003661">
    <property type="entry name" value="HisK_dim/P_dom"/>
</dbReference>
<dbReference type="InterPro" id="IPR052023">
    <property type="entry name" value="Histidine_kinase_KdpD"/>
</dbReference>
<dbReference type="CDD" id="cd01987">
    <property type="entry name" value="USP_KdpD-like"/>
    <property type="match status" value="1"/>
</dbReference>
<accession>A0A7X2H7R2</accession>
<dbReference type="InterPro" id="IPR004358">
    <property type="entry name" value="Sig_transdc_His_kin-like_C"/>
</dbReference>
<dbReference type="SMART" id="SM00387">
    <property type="entry name" value="HATPase_c"/>
    <property type="match status" value="1"/>
</dbReference>
<dbReference type="InterPro" id="IPR005467">
    <property type="entry name" value="His_kinase_dom"/>
</dbReference>
<dbReference type="Gene3D" id="3.30.565.10">
    <property type="entry name" value="Histidine kinase-like ATPase, C-terminal domain"/>
    <property type="match status" value="1"/>
</dbReference>
<reference evidence="14 15" key="1">
    <citation type="submission" date="2019-11" db="EMBL/GenBank/DDBJ databases">
        <title>Paenibacillus monticola sp. nov., a novel PGPR strain isolated from mountain sample in China.</title>
        <authorList>
            <person name="Zhao Q."/>
            <person name="Li H.-P."/>
            <person name="Zhang J.-L."/>
        </authorList>
    </citation>
    <scope>NUCLEOTIDE SEQUENCE [LARGE SCALE GENOMIC DNA]</scope>
    <source>
        <strain evidence="14 15">LC-T2</strain>
    </source>
</reference>
<evidence type="ECO:0000256" key="7">
    <source>
        <dbReference type="ARBA" id="ARBA00022741"/>
    </source>
</evidence>
<keyword evidence="7" id="KW-0547">Nucleotide-binding</keyword>
<name>A0A7X2H7R2_9BACL</name>
<keyword evidence="11" id="KW-0902">Two-component regulatory system</keyword>
<dbReference type="EC" id="2.7.13.3" evidence="3"/>
<evidence type="ECO:0000256" key="4">
    <source>
        <dbReference type="ARBA" id="ARBA00022553"/>
    </source>
</evidence>
<keyword evidence="4" id="KW-0597">Phosphoprotein</keyword>
<dbReference type="EMBL" id="WJXB01000007">
    <property type="protein sequence ID" value="MRN55003.1"/>
    <property type="molecule type" value="Genomic_DNA"/>
</dbReference>
<evidence type="ECO:0000256" key="11">
    <source>
        <dbReference type="ARBA" id="ARBA00023012"/>
    </source>
</evidence>
<dbReference type="Gene3D" id="3.30.450.40">
    <property type="match status" value="1"/>
</dbReference>
<keyword evidence="12" id="KW-0472">Membrane</keyword>
<keyword evidence="8" id="KW-0418">Kinase</keyword>
<dbReference type="GO" id="GO:0000155">
    <property type="term" value="F:phosphorelay sensor kinase activity"/>
    <property type="evidence" value="ECO:0007669"/>
    <property type="project" value="InterPro"/>
</dbReference>
<dbReference type="Gene3D" id="3.40.50.300">
    <property type="entry name" value="P-loop containing nucleotide triphosphate hydrolases"/>
    <property type="match status" value="1"/>
</dbReference>
<dbReference type="Proteomes" id="UP000463051">
    <property type="component" value="Unassembled WGS sequence"/>
</dbReference>
<protein>
    <recommendedName>
        <fullName evidence="3">histidine kinase</fullName>
        <ecNumber evidence="3">2.7.13.3</ecNumber>
    </recommendedName>
</protein>
<sequence>MVTNQTDSGSLLERLSNTPAEKRRGRLKIFVGYAEGVGKTCAMLSAAHEEQRDGIDVVAGYIESHVRPETTALLEGLELLPPLELIHKGAIITEFDLDRAIHRTPDLILLDDLAHTNAAGGRHKKRYQDVEELLRAGIHVYTTINIQHIESLNDIIASIAGTSVQERIPDSVFESADQVELVDIEPDDLIDRLHKGKIYPEDQAQREHAHLYIKEKLIALREIALRYTADQLNRIAVKISKQEKNSEYYTKDHILVCLSSATSNKKVIRTAARMADAFHGGFTALFVETSETKELTQKSRTELQGNLRLAEQLGAQIATVYGEDIPGQIAEYAKTSRVSKIVLGRSRTNKKRWFAKTNFVDKLTASAPDIDIYIIPDNQPSFYKRFPQYSKPPQLSLADTTKTIGILVGCTLIGLWFHSLGFREANIITVYILGVLFNAMVTRGRLYSAATSVFSVLVFNYFFTEPYFSLQAYDSGYPVTFLVMLSASFITSTLTMRVKEQAQQSAQKAYRTEVLLETSRKLQQAKDTSAIINETAQQMVKLLDRTIIFYAVQQEILSEPLIFVKEESAVDPQAYTDEKERAVAEWVLKNNKRAGATTDTFSTANCLYHAVRAGDRVFAVAAIVMDNEEPLEVFEKSLMIAMLGECALALEKERLNEKQKEISMQVQQEQLRANLLRAISHDLRTPLTTISGNAGILIGNSKVLSEEQKKGLYTDIYDDSMWLINLVENLLSITRIDNGNINLNLQAELLEEVFAEALLHINRNSKEHRIKTVLDDELLMAKMDSQLIIQVLINLVDNAIKYTQYGSHITVSARRENHMVLVEVSDDGPGISEEAKTKLFDMFYTADNIRGDGRRGLGLGLSLCKSIVNALGGTIEVKDNVPRGTVFCFTLQAVEVNVHE</sequence>
<dbReference type="PRINTS" id="PR00344">
    <property type="entry name" value="BCTRLSENSOR"/>
</dbReference>
<keyword evidence="6" id="KW-0812">Transmembrane</keyword>
<evidence type="ECO:0000256" key="12">
    <source>
        <dbReference type="ARBA" id="ARBA00023136"/>
    </source>
</evidence>
<evidence type="ECO:0000256" key="2">
    <source>
        <dbReference type="ARBA" id="ARBA00004651"/>
    </source>
</evidence>
<dbReference type="Gene3D" id="1.20.120.620">
    <property type="entry name" value="Backbone structure of the membrane domain of e. Coli histidine kinase receptor kdpd"/>
    <property type="match status" value="1"/>
</dbReference>
<keyword evidence="5" id="KW-0808">Transferase</keyword>
<dbReference type="GO" id="GO:0005737">
    <property type="term" value="C:cytoplasm"/>
    <property type="evidence" value="ECO:0007669"/>
    <property type="project" value="UniProtKB-ARBA"/>
</dbReference>
<feature type="domain" description="Histidine kinase" evidence="13">
    <location>
        <begin position="678"/>
        <end position="895"/>
    </location>
</feature>
<dbReference type="FunFam" id="3.30.565.10:FF:000006">
    <property type="entry name" value="Sensor histidine kinase WalK"/>
    <property type="match status" value="1"/>
</dbReference>
<evidence type="ECO:0000313" key="15">
    <source>
        <dbReference type="Proteomes" id="UP000463051"/>
    </source>
</evidence>
<evidence type="ECO:0000256" key="6">
    <source>
        <dbReference type="ARBA" id="ARBA00022692"/>
    </source>
</evidence>
<dbReference type="InterPro" id="IPR027417">
    <property type="entry name" value="P-loop_NTPase"/>
</dbReference>
<comment type="caution">
    <text evidence="14">The sequence shown here is derived from an EMBL/GenBank/DDBJ whole genome shotgun (WGS) entry which is preliminary data.</text>
</comment>
<dbReference type="Pfam" id="PF02702">
    <property type="entry name" value="KdpD"/>
    <property type="match status" value="1"/>
</dbReference>
<proteinExistence type="predicted"/>
<dbReference type="SUPFAM" id="SSF47384">
    <property type="entry name" value="Homodimeric domain of signal transducing histidine kinase"/>
    <property type="match status" value="1"/>
</dbReference>
<dbReference type="RefSeq" id="WP_154120516.1">
    <property type="nucleotide sequence ID" value="NZ_WJXB01000007.1"/>
</dbReference>
<dbReference type="SUPFAM" id="SSF55874">
    <property type="entry name" value="ATPase domain of HSP90 chaperone/DNA topoisomerase II/histidine kinase"/>
    <property type="match status" value="1"/>
</dbReference>
<dbReference type="AlphaFoldDB" id="A0A7X2H7R2"/>
<evidence type="ECO:0000259" key="13">
    <source>
        <dbReference type="PROSITE" id="PS50109"/>
    </source>
</evidence>
<comment type="subcellular location">
    <subcellularLocation>
        <location evidence="2">Cell membrane</location>
        <topology evidence="2">Multi-pass membrane protein</topology>
    </subcellularLocation>
</comment>
<dbReference type="InterPro" id="IPR014729">
    <property type="entry name" value="Rossmann-like_a/b/a_fold"/>
</dbReference>
<keyword evidence="9" id="KW-0067">ATP-binding</keyword>
<dbReference type="InterPro" id="IPR036097">
    <property type="entry name" value="HisK_dim/P_sf"/>
</dbReference>
<evidence type="ECO:0000256" key="8">
    <source>
        <dbReference type="ARBA" id="ARBA00022777"/>
    </source>
</evidence>
<dbReference type="SMART" id="SM00388">
    <property type="entry name" value="HisKA"/>
    <property type="match status" value="1"/>
</dbReference>
<dbReference type="InterPro" id="IPR003852">
    <property type="entry name" value="Sig_transdc_His_kinase_KdpD_N"/>
</dbReference>
<evidence type="ECO:0000256" key="10">
    <source>
        <dbReference type="ARBA" id="ARBA00022989"/>
    </source>
</evidence>
<dbReference type="GO" id="GO:0005886">
    <property type="term" value="C:plasma membrane"/>
    <property type="evidence" value="ECO:0007669"/>
    <property type="project" value="UniProtKB-SubCell"/>
</dbReference>
<dbReference type="Pfam" id="PF00512">
    <property type="entry name" value="HisKA"/>
    <property type="match status" value="1"/>
</dbReference>
<dbReference type="CDD" id="cd00075">
    <property type="entry name" value="HATPase"/>
    <property type="match status" value="1"/>
</dbReference>
<evidence type="ECO:0000256" key="5">
    <source>
        <dbReference type="ARBA" id="ARBA00022679"/>
    </source>
</evidence>
<dbReference type="InterPro" id="IPR029016">
    <property type="entry name" value="GAF-like_dom_sf"/>
</dbReference>
<dbReference type="PANTHER" id="PTHR45569:SF1">
    <property type="entry name" value="SENSOR PROTEIN KDPD"/>
    <property type="match status" value="1"/>
</dbReference>
<evidence type="ECO:0000313" key="14">
    <source>
        <dbReference type="EMBL" id="MRN55003.1"/>
    </source>
</evidence>
<dbReference type="SUPFAM" id="SSF52402">
    <property type="entry name" value="Adenine nucleotide alpha hydrolases-like"/>
    <property type="match status" value="1"/>
</dbReference>
<dbReference type="PANTHER" id="PTHR45569">
    <property type="entry name" value="SENSOR PROTEIN KDPD"/>
    <property type="match status" value="1"/>
</dbReference>
<dbReference type="FunFam" id="3.40.50.300:FF:000483">
    <property type="entry name" value="Sensor histidine kinase KdpD"/>
    <property type="match status" value="1"/>
</dbReference>
<keyword evidence="15" id="KW-1185">Reference proteome</keyword>
<dbReference type="InterPro" id="IPR036890">
    <property type="entry name" value="HATPase_C_sf"/>
</dbReference>
<evidence type="ECO:0000256" key="1">
    <source>
        <dbReference type="ARBA" id="ARBA00000085"/>
    </source>
</evidence>
<evidence type="ECO:0000256" key="3">
    <source>
        <dbReference type="ARBA" id="ARBA00012438"/>
    </source>
</evidence>
<dbReference type="Gene3D" id="1.10.287.130">
    <property type="match status" value="1"/>
</dbReference>
<dbReference type="Pfam" id="PF13493">
    <property type="entry name" value="DUF4118"/>
    <property type="match status" value="1"/>
</dbReference>
<evidence type="ECO:0000256" key="9">
    <source>
        <dbReference type="ARBA" id="ARBA00022840"/>
    </source>
</evidence>
<dbReference type="CDD" id="cd00082">
    <property type="entry name" value="HisKA"/>
    <property type="match status" value="1"/>
</dbReference>
<dbReference type="PROSITE" id="PS50109">
    <property type="entry name" value="HIS_KIN"/>
    <property type="match status" value="1"/>
</dbReference>
<dbReference type="InterPro" id="IPR003594">
    <property type="entry name" value="HATPase_dom"/>
</dbReference>
<comment type="catalytic activity">
    <reaction evidence="1">
        <text>ATP + protein L-histidine = ADP + protein N-phospho-L-histidine.</text>
        <dbReference type="EC" id="2.7.13.3"/>
    </reaction>
</comment>
<dbReference type="GO" id="GO:0005524">
    <property type="term" value="F:ATP binding"/>
    <property type="evidence" value="ECO:0007669"/>
    <property type="project" value="UniProtKB-KW"/>
</dbReference>
<dbReference type="InterPro" id="IPR025201">
    <property type="entry name" value="KdpD_TM"/>
</dbReference>
<organism evidence="14 15">
    <name type="scientific">Paenibacillus monticola</name>
    <dbReference type="NCBI Taxonomy" id="2666075"/>
    <lineage>
        <taxon>Bacteria</taxon>
        <taxon>Bacillati</taxon>
        <taxon>Bacillota</taxon>
        <taxon>Bacilli</taxon>
        <taxon>Bacillales</taxon>
        <taxon>Paenibacillaceae</taxon>
        <taxon>Paenibacillus</taxon>
    </lineage>
</organism>